<keyword evidence="2" id="KW-0238">DNA-binding</keyword>
<keyword evidence="7" id="KW-1185">Reference proteome</keyword>
<dbReference type="SUPFAM" id="SSF53098">
    <property type="entry name" value="Ribonuclease H-like"/>
    <property type="match status" value="1"/>
</dbReference>
<feature type="domain" description="Integrase catalytic" evidence="5">
    <location>
        <begin position="223"/>
        <end position="364"/>
    </location>
</feature>
<evidence type="ECO:0000256" key="4">
    <source>
        <dbReference type="ARBA" id="ARBA00043964"/>
    </source>
</evidence>
<comment type="similarity">
    <text evidence="1">Belongs to the transposase 8 family.</text>
</comment>
<evidence type="ECO:0000256" key="1">
    <source>
        <dbReference type="ARBA" id="ARBA00009964"/>
    </source>
</evidence>
<dbReference type="InterPro" id="IPR036397">
    <property type="entry name" value="RNaseH_sf"/>
</dbReference>
<dbReference type="PROSITE" id="PS50994">
    <property type="entry name" value="INTEGRASE"/>
    <property type="match status" value="1"/>
</dbReference>
<dbReference type="InterPro" id="IPR002514">
    <property type="entry name" value="Transposase_8"/>
</dbReference>
<name>A0ABV4P6T5_9GAMM</name>
<protein>
    <submittedName>
        <fullName evidence="6">IS3 family transposase</fullName>
    </submittedName>
</protein>
<dbReference type="Proteomes" id="UP001569428">
    <property type="component" value="Unassembled WGS sequence"/>
</dbReference>
<evidence type="ECO:0000256" key="3">
    <source>
        <dbReference type="ARBA" id="ARBA00037276"/>
    </source>
</evidence>
<accession>A0ABV4P6T5</accession>
<evidence type="ECO:0000313" key="7">
    <source>
        <dbReference type="Proteomes" id="UP001569428"/>
    </source>
</evidence>
<proteinExistence type="inferred from homology"/>
<dbReference type="NCBIfam" id="NF033516">
    <property type="entry name" value="transpos_IS3"/>
    <property type="match status" value="1"/>
</dbReference>
<dbReference type="Pfam" id="PF13333">
    <property type="entry name" value="rve_2"/>
    <property type="match status" value="1"/>
</dbReference>
<comment type="caution">
    <text evidence="6">The sequence shown here is derived from an EMBL/GenBank/DDBJ whole genome shotgun (WGS) entry which is preliminary data.</text>
</comment>
<dbReference type="PANTHER" id="PTHR46889:SF6">
    <property type="entry name" value="TRANSPOSASE INSF FOR INSERTION SEQUENCE IS3B"/>
    <property type="match status" value="1"/>
</dbReference>
<dbReference type="Gene3D" id="3.30.420.10">
    <property type="entry name" value="Ribonuclease H-like superfamily/Ribonuclease H"/>
    <property type="match status" value="1"/>
</dbReference>
<gene>
    <name evidence="6" type="ORF">ACCI49_24735</name>
</gene>
<dbReference type="InterPro" id="IPR012337">
    <property type="entry name" value="RNaseH-like_sf"/>
</dbReference>
<dbReference type="EMBL" id="JBGMEK010000232">
    <property type="protein sequence ID" value="MFA0814077.1"/>
    <property type="molecule type" value="Genomic_DNA"/>
</dbReference>
<dbReference type="PANTHER" id="PTHR46889">
    <property type="entry name" value="TRANSPOSASE INSF FOR INSERTION SEQUENCE IS3B-RELATED"/>
    <property type="match status" value="1"/>
</dbReference>
<dbReference type="InterPro" id="IPR048020">
    <property type="entry name" value="Transpos_IS3"/>
</dbReference>
<dbReference type="InterPro" id="IPR009057">
    <property type="entry name" value="Homeodomain-like_sf"/>
</dbReference>
<comment type="function">
    <text evidence="3">Involved in the transposition of the insertion sequence IS3.</text>
</comment>
<feature type="non-terminal residue" evidence="6">
    <location>
        <position position="364"/>
    </location>
</feature>
<evidence type="ECO:0000256" key="2">
    <source>
        <dbReference type="ARBA" id="ARBA00023125"/>
    </source>
</evidence>
<dbReference type="InterPro" id="IPR025948">
    <property type="entry name" value="HTH-like_dom"/>
</dbReference>
<dbReference type="SUPFAM" id="SSF46689">
    <property type="entry name" value="Homeodomain-like"/>
    <property type="match status" value="1"/>
</dbReference>
<evidence type="ECO:0000259" key="5">
    <source>
        <dbReference type="PROSITE" id="PS50994"/>
    </source>
</evidence>
<dbReference type="Pfam" id="PF01527">
    <property type="entry name" value="HTH_Tnp_1"/>
    <property type="match status" value="1"/>
</dbReference>
<dbReference type="Pfam" id="PF13276">
    <property type="entry name" value="HTH_21"/>
    <property type="match status" value="1"/>
</dbReference>
<dbReference type="InterPro" id="IPR001584">
    <property type="entry name" value="Integrase_cat-core"/>
</dbReference>
<dbReference type="InterPro" id="IPR050900">
    <property type="entry name" value="Transposase_IS3/IS150/IS904"/>
</dbReference>
<evidence type="ECO:0000313" key="6">
    <source>
        <dbReference type="EMBL" id="MFA0814077.1"/>
    </source>
</evidence>
<dbReference type="RefSeq" id="WP_371841924.1">
    <property type="nucleotide sequence ID" value="NZ_JBGMEK010000232.1"/>
</dbReference>
<dbReference type="Pfam" id="PF00665">
    <property type="entry name" value="rve"/>
    <property type="match status" value="1"/>
</dbReference>
<organism evidence="6 7">
    <name type="scientific">Microbulbifer epialgicus</name>
    <dbReference type="NCBI Taxonomy" id="393907"/>
    <lineage>
        <taxon>Bacteria</taxon>
        <taxon>Pseudomonadati</taxon>
        <taxon>Pseudomonadota</taxon>
        <taxon>Gammaproteobacteria</taxon>
        <taxon>Cellvibrionales</taxon>
        <taxon>Microbulbiferaceae</taxon>
        <taxon>Microbulbifer</taxon>
    </lineage>
</organism>
<reference evidence="6 7" key="1">
    <citation type="submission" date="2024-08" db="EMBL/GenBank/DDBJ databases">
        <authorList>
            <person name="Ishaq N."/>
        </authorList>
    </citation>
    <scope>NUCLEOTIDE SEQUENCE [LARGE SCALE GENOMIC DNA]</scope>
    <source>
        <strain evidence="6 7">DSM 18651</strain>
    </source>
</reference>
<comment type="similarity">
    <text evidence="4">Belongs to the transposase IS3/IS150/IS904 family.</text>
</comment>
<sequence>MTRPSKPTKTTRKQYSEEYRKDALALALKVGVSVAAKQLGLHPSQIYGWRSKAKLHQSRGDAERELATENARLKRQLAEQAEELAIFKKGRSVLCKEPEMRYAFMQKHRHEFSIKAMAKLLGVSRSGFYDWVSRSADQSKHQQYRMKLDSLVQQRFIASKERSGAPRLTKELASEGSKYNQKTIAASMRRQGLRAKAAKRYKATTYSKHGLPVAPNLLEQNFNAEAPNQKWAGDITYLRTEEGWLYLAVVIDLYSRLVIGWAMSETMTATLVCDALQMALWRRKKPTNVIVHTDRGSQYCSKDYQSLITTYDLRCSMSAKGNCYDNACAETFFHSLKVEAIHGNRFPTRCLMRETVFEYIEIDY</sequence>